<evidence type="ECO:0000313" key="2">
    <source>
        <dbReference type="EMBL" id="KAF8878662.1"/>
    </source>
</evidence>
<proteinExistence type="predicted"/>
<dbReference type="EMBL" id="JADNYJ010000156">
    <property type="protein sequence ID" value="KAF8878662.1"/>
    <property type="molecule type" value="Genomic_DNA"/>
</dbReference>
<feature type="compositionally biased region" description="Polar residues" evidence="1">
    <location>
        <begin position="67"/>
        <end position="82"/>
    </location>
</feature>
<feature type="region of interest" description="Disordered" evidence="1">
    <location>
        <begin position="32"/>
        <end position="51"/>
    </location>
</feature>
<protein>
    <submittedName>
        <fullName evidence="2">Uncharacterized protein</fullName>
    </submittedName>
</protein>
<feature type="compositionally biased region" description="Basic residues" evidence="1">
    <location>
        <begin position="134"/>
        <end position="143"/>
    </location>
</feature>
<organism evidence="2 3">
    <name type="scientific">Gymnopilus junonius</name>
    <name type="common">Spectacular rustgill mushroom</name>
    <name type="synonym">Gymnopilus spectabilis subsp. junonius</name>
    <dbReference type="NCBI Taxonomy" id="109634"/>
    <lineage>
        <taxon>Eukaryota</taxon>
        <taxon>Fungi</taxon>
        <taxon>Dikarya</taxon>
        <taxon>Basidiomycota</taxon>
        <taxon>Agaricomycotina</taxon>
        <taxon>Agaricomycetes</taxon>
        <taxon>Agaricomycetidae</taxon>
        <taxon>Agaricales</taxon>
        <taxon>Agaricineae</taxon>
        <taxon>Hymenogastraceae</taxon>
        <taxon>Gymnopilus</taxon>
    </lineage>
</organism>
<keyword evidence="3" id="KW-1185">Reference proteome</keyword>
<dbReference type="OrthoDB" id="3255924at2759"/>
<name>A0A9P5NCE5_GYMJU</name>
<dbReference type="AlphaFoldDB" id="A0A9P5NCE5"/>
<feature type="region of interest" description="Disordered" evidence="1">
    <location>
        <begin position="115"/>
        <end position="143"/>
    </location>
</feature>
<dbReference type="Proteomes" id="UP000724874">
    <property type="component" value="Unassembled WGS sequence"/>
</dbReference>
<evidence type="ECO:0000256" key="1">
    <source>
        <dbReference type="SAM" id="MobiDB-lite"/>
    </source>
</evidence>
<evidence type="ECO:0000313" key="3">
    <source>
        <dbReference type="Proteomes" id="UP000724874"/>
    </source>
</evidence>
<gene>
    <name evidence="2" type="ORF">CPB84DRAFT_1852301</name>
</gene>
<feature type="compositionally biased region" description="Basic and acidic residues" evidence="1">
    <location>
        <begin position="120"/>
        <end position="133"/>
    </location>
</feature>
<feature type="region of interest" description="Disordered" evidence="1">
    <location>
        <begin position="59"/>
        <end position="86"/>
    </location>
</feature>
<sequence length="143" mass="15476">MAAVTSFSWSDTVQIAFNSCLPCIKPKPAIALGRNGGPAPDYDSDDPQNQLYHSAVNRIPRARPTSCRASSSGPNPPQTATFDSDAAPLDVATINALSSPDKAAAALEASVAESAQIAAEAERRQREREEKEERRRRRRSGRR</sequence>
<accession>A0A9P5NCE5</accession>
<reference evidence="2" key="1">
    <citation type="submission" date="2020-11" db="EMBL/GenBank/DDBJ databases">
        <authorList>
            <consortium name="DOE Joint Genome Institute"/>
            <person name="Ahrendt S."/>
            <person name="Riley R."/>
            <person name="Andreopoulos W."/>
            <person name="LaButti K."/>
            <person name="Pangilinan J."/>
            <person name="Ruiz-duenas F.J."/>
            <person name="Barrasa J.M."/>
            <person name="Sanchez-Garcia M."/>
            <person name="Camarero S."/>
            <person name="Miyauchi S."/>
            <person name="Serrano A."/>
            <person name="Linde D."/>
            <person name="Babiker R."/>
            <person name="Drula E."/>
            <person name="Ayuso-Fernandez I."/>
            <person name="Pacheco R."/>
            <person name="Padilla G."/>
            <person name="Ferreira P."/>
            <person name="Barriuso J."/>
            <person name="Kellner H."/>
            <person name="Castanera R."/>
            <person name="Alfaro M."/>
            <person name="Ramirez L."/>
            <person name="Pisabarro A.G."/>
            <person name="Kuo A."/>
            <person name="Tritt A."/>
            <person name="Lipzen A."/>
            <person name="He G."/>
            <person name="Yan M."/>
            <person name="Ng V."/>
            <person name="Cullen D."/>
            <person name="Martin F."/>
            <person name="Rosso M.-N."/>
            <person name="Henrissat B."/>
            <person name="Hibbett D."/>
            <person name="Martinez A.T."/>
            <person name="Grigoriev I.V."/>
        </authorList>
    </citation>
    <scope>NUCLEOTIDE SEQUENCE</scope>
    <source>
        <strain evidence="2">AH 44721</strain>
    </source>
</reference>
<comment type="caution">
    <text evidence="2">The sequence shown here is derived from an EMBL/GenBank/DDBJ whole genome shotgun (WGS) entry which is preliminary data.</text>
</comment>